<name>A0ABY8R704_PARBF</name>
<evidence type="ECO:0000313" key="7">
    <source>
        <dbReference type="Proteomes" id="UP001239169"/>
    </source>
</evidence>
<comment type="similarity">
    <text evidence="1">Belongs to the folylpolyglutamate synthase family.</text>
</comment>
<keyword evidence="7" id="KW-1185">Reference proteome</keyword>
<evidence type="ECO:0000259" key="5">
    <source>
        <dbReference type="Pfam" id="PF08245"/>
    </source>
</evidence>
<sequence>MNYNEALQFIHESHKFGMRLGLDNIKKLLELLGNPQNNLNIIHVAGTNGKGSTCSFISSILKESGYKVGLYTSPFLETFTERIRVNGENIREEEVGKIVSLIKEKIEIMVSEGYSYPTEFEIVTAMAFYYYNQEKVDFVALEVGLGGRYDATNVIDKPVVSAITSISLDHTGILGDTLGKIAFEKGGIIKKIALL</sequence>
<dbReference type="Gene3D" id="3.40.1190.10">
    <property type="entry name" value="Mur-like, catalytic domain"/>
    <property type="match status" value="1"/>
</dbReference>
<evidence type="ECO:0000256" key="4">
    <source>
        <dbReference type="ARBA" id="ARBA00022840"/>
    </source>
</evidence>
<keyword evidence="3" id="KW-0547">Nucleotide-binding</keyword>
<evidence type="ECO:0000256" key="2">
    <source>
        <dbReference type="ARBA" id="ARBA00022598"/>
    </source>
</evidence>
<evidence type="ECO:0000313" key="6">
    <source>
        <dbReference type="EMBL" id="WGX76482.1"/>
    </source>
</evidence>
<dbReference type="NCBIfam" id="TIGR01499">
    <property type="entry name" value="folC"/>
    <property type="match status" value="1"/>
</dbReference>
<evidence type="ECO:0000256" key="1">
    <source>
        <dbReference type="ARBA" id="ARBA00008276"/>
    </source>
</evidence>
<protein>
    <submittedName>
        <fullName evidence="6">Mur ligase family protein</fullName>
    </submittedName>
</protein>
<reference evidence="6 7" key="1">
    <citation type="submission" date="2023-04" db="EMBL/GenBank/DDBJ databases">
        <title>Bacteria Genome Submission.</title>
        <authorList>
            <person name="Isaac P."/>
        </authorList>
    </citation>
    <scope>NUCLEOTIDE SEQUENCE [LARGE SCALE GENOMIC DNA]</scope>
    <source>
        <strain evidence="6 7">SampleS7P1</strain>
    </source>
</reference>
<feature type="domain" description="Mur ligase central" evidence="5">
    <location>
        <begin position="44"/>
        <end position="192"/>
    </location>
</feature>
<dbReference type="PROSITE" id="PS01011">
    <property type="entry name" value="FOLYLPOLYGLU_SYNT_1"/>
    <property type="match status" value="1"/>
</dbReference>
<dbReference type="Pfam" id="PF08245">
    <property type="entry name" value="Mur_ligase_M"/>
    <property type="match status" value="1"/>
</dbReference>
<gene>
    <name evidence="6" type="ORF">QJS64_04755</name>
</gene>
<keyword evidence="2 6" id="KW-0436">Ligase</keyword>
<evidence type="ECO:0000256" key="3">
    <source>
        <dbReference type="ARBA" id="ARBA00022741"/>
    </source>
</evidence>
<dbReference type="PANTHER" id="PTHR11136">
    <property type="entry name" value="FOLYLPOLYGLUTAMATE SYNTHASE-RELATED"/>
    <property type="match status" value="1"/>
</dbReference>
<dbReference type="InterPro" id="IPR001645">
    <property type="entry name" value="Folylpolyglutamate_synth"/>
</dbReference>
<dbReference type="GO" id="GO:0016874">
    <property type="term" value="F:ligase activity"/>
    <property type="evidence" value="ECO:0007669"/>
    <property type="project" value="UniProtKB-KW"/>
</dbReference>
<dbReference type="SUPFAM" id="SSF53623">
    <property type="entry name" value="MurD-like peptide ligases, catalytic domain"/>
    <property type="match status" value="1"/>
</dbReference>
<dbReference type="InterPro" id="IPR018109">
    <property type="entry name" value="Folylpolyglutamate_synth_CS"/>
</dbReference>
<dbReference type="Proteomes" id="UP001239169">
    <property type="component" value="Chromosome"/>
</dbReference>
<dbReference type="InterPro" id="IPR013221">
    <property type="entry name" value="Mur_ligase_cen"/>
</dbReference>
<dbReference type="PANTHER" id="PTHR11136:SF0">
    <property type="entry name" value="DIHYDROFOLATE SYNTHETASE-RELATED"/>
    <property type="match status" value="1"/>
</dbReference>
<accession>A0ABY8R704</accession>
<keyword evidence="4" id="KW-0067">ATP-binding</keyword>
<organism evidence="6 7">
    <name type="scientific">Paraclostridium bifermentans</name>
    <name type="common">Clostridium bifermentans</name>
    <dbReference type="NCBI Taxonomy" id="1490"/>
    <lineage>
        <taxon>Bacteria</taxon>
        <taxon>Bacillati</taxon>
        <taxon>Bacillota</taxon>
        <taxon>Clostridia</taxon>
        <taxon>Peptostreptococcales</taxon>
        <taxon>Peptostreptococcaceae</taxon>
        <taxon>Paraclostridium</taxon>
    </lineage>
</organism>
<proteinExistence type="inferred from homology"/>
<dbReference type="EMBL" id="CP124685">
    <property type="protein sequence ID" value="WGX76482.1"/>
    <property type="molecule type" value="Genomic_DNA"/>
</dbReference>
<dbReference type="InterPro" id="IPR036565">
    <property type="entry name" value="Mur-like_cat_sf"/>
</dbReference>